<evidence type="ECO:0000256" key="3">
    <source>
        <dbReference type="ARBA" id="ARBA00022692"/>
    </source>
</evidence>
<keyword evidence="8 12" id="KW-0350">Heme biosynthesis</keyword>
<feature type="transmembrane region" description="Helical" evidence="12">
    <location>
        <begin position="263"/>
        <end position="280"/>
    </location>
</feature>
<dbReference type="RefSeq" id="WP_229786191.1">
    <property type="nucleotide sequence ID" value="NZ_BMXU01000002.1"/>
</dbReference>
<keyword evidence="9 12" id="KW-0472">Membrane</keyword>
<dbReference type="PANTHER" id="PTHR23289">
    <property type="entry name" value="CYTOCHROME C OXIDASE ASSEMBLY PROTEIN COX15"/>
    <property type="match status" value="1"/>
</dbReference>
<comment type="catalytic activity">
    <reaction evidence="11">
        <text>Fe(II)-heme o + 2 A + H2O = Fe(II)-heme a + 2 AH2</text>
        <dbReference type="Rhea" id="RHEA:63388"/>
        <dbReference type="ChEBI" id="CHEBI:13193"/>
        <dbReference type="ChEBI" id="CHEBI:15377"/>
        <dbReference type="ChEBI" id="CHEBI:17499"/>
        <dbReference type="ChEBI" id="CHEBI:60530"/>
        <dbReference type="ChEBI" id="CHEBI:61715"/>
        <dbReference type="EC" id="1.17.99.9"/>
    </reaction>
    <physiologicalReaction direction="left-to-right" evidence="11">
        <dbReference type="Rhea" id="RHEA:63389"/>
    </physiologicalReaction>
</comment>
<dbReference type="EMBL" id="JBHRVA010000003">
    <property type="protein sequence ID" value="MFC3303465.1"/>
    <property type="molecule type" value="Genomic_DNA"/>
</dbReference>
<keyword evidence="7 12" id="KW-0408">Iron</keyword>
<evidence type="ECO:0000256" key="5">
    <source>
        <dbReference type="ARBA" id="ARBA00022989"/>
    </source>
</evidence>
<keyword evidence="6 12" id="KW-0560">Oxidoreductase</keyword>
<feature type="binding site" description="axial binding residue" evidence="12">
    <location>
        <position position="318"/>
    </location>
    <ligand>
        <name>heme</name>
        <dbReference type="ChEBI" id="CHEBI:30413"/>
    </ligand>
    <ligandPart>
        <name>Fe</name>
        <dbReference type="ChEBI" id="CHEBI:18248"/>
    </ligandPart>
</feature>
<evidence type="ECO:0000256" key="10">
    <source>
        <dbReference type="ARBA" id="ARBA00044501"/>
    </source>
</evidence>
<keyword evidence="5 12" id="KW-1133">Transmembrane helix</keyword>
<comment type="caution">
    <text evidence="13">The sequence shown here is derived from an EMBL/GenBank/DDBJ whole genome shotgun (WGS) entry which is preliminary data.</text>
</comment>
<feature type="transmembrane region" description="Helical" evidence="12">
    <location>
        <begin position="127"/>
        <end position="145"/>
    </location>
</feature>
<accession>A0ABV7MFF2</accession>
<sequence length="362" mass="39712">MNTQDTPSLRPVATWLFIMAGLIALMVIVGGATRLTDSGLSITQWNLVMGTLPPLNAEQWEEAFALYRQIPEYERVNAGMSLEEFKFIFWWEWGHRNLGRFIGLAFLVPMIVFWVQGRVKGALRWRLPGLFFLICLQGAIGWYMVSSGLSERVDVSQYRLALHLSTALLLFSLVVWQAIALVKPRGFAAVPDPWLAKSAVFLLVIASLQIILGAFVAGLRAGVAYNSWPLMDGRFFPAGYFGADARFLDLFERIEAVQFNHRIGAYFVLAAAGVFVWRALRSGRRAMALLVGGTVALQVLLGIWTIVAAVPLWLGLAHQAGALLVLASVNYAVYGLTGSPAGQGAGAARPRHKARAAQPQAL</sequence>
<protein>
    <recommendedName>
        <fullName evidence="12">Heme A synthase</fullName>
        <shortName evidence="12">HAS</shortName>
        <ecNumber evidence="12">1.17.99.9</ecNumber>
    </recommendedName>
    <alternativeName>
        <fullName evidence="12">Cytochrome aa3-controlling protein</fullName>
    </alternativeName>
</protein>
<comment type="cofactor">
    <cofactor evidence="1 12">
        <name>heme b</name>
        <dbReference type="ChEBI" id="CHEBI:60344"/>
    </cofactor>
</comment>
<keyword evidence="3 12" id="KW-0812">Transmembrane</keyword>
<comment type="function">
    <text evidence="12">Catalyzes the conversion of heme O to heme A by two successive hydroxylations of the methyl group at C8. The first hydroxylation forms heme I, the second hydroxylation results in an unstable dihydroxymethyl group, which spontaneously dehydrates, resulting in the formyl group of heme A.</text>
</comment>
<dbReference type="PANTHER" id="PTHR23289:SF2">
    <property type="entry name" value="CYTOCHROME C OXIDASE ASSEMBLY PROTEIN COX15 HOMOLOG"/>
    <property type="match status" value="1"/>
</dbReference>
<evidence type="ECO:0000256" key="6">
    <source>
        <dbReference type="ARBA" id="ARBA00023002"/>
    </source>
</evidence>
<reference evidence="14" key="1">
    <citation type="journal article" date="2019" name="Int. J. Syst. Evol. Microbiol.">
        <title>The Global Catalogue of Microorganisms (GCM) 10K type strain sequencing project: providing services to taxonomists for standard genome sequencing and annotation.</title>
        <authorList>
            <consortium name="The Broad Institute Genomics Platform"/>
            <consortium name="The Broad Institute Genome Sequencing Center for Infectious Disease"/>
            <person name="Wu L."/>
            <person name="Ma J."/>
        </authorList>
    </citation>
    <scope>NUCLEOTIDE SEQUENCE [LARGE SCALE GENOMIC DNA]</scope>
    <source>
        <strain evidence="14">KCTC 22245</strain>
    </source>
</reference>
<feature type="transmembrane region" description="Helical" evidence="12">
    <location>
        <begin position="316"/>
        <end position="334"/>
    </location>
</feature>
<evidence type="ECO:0000256" key="1">
    <source>
        <dbReference type="ARBA" id="ARBA00001970"/>
    </source>
</evidence>
<keyword evidence="12" id="KW-1003">Cell membrane</keyword>
<feature type="transmembrane region" description="Helical" evidence="12">
    <location>
        <begin position="98"/>
        <end position="115"/>
    </location>
</feature>
<gene>
    <name evidence="12" type="primary">ctaA</name>
    <name evidence="13" type="ORF">ACFONP_12055</name>
</gene>
<dbReference type="Pfam" id="PF02628">
    <property type="entry name" value="COX15-CtaA"/>
    <property type="match status" value="1"/>
</dbReference>
<evidence type="ECO:0000256" key="8">
    <source>
        <dbReference type="ARBA" id="ARBA00023133"/>
    </source>
</evidence>
<name>A0ABV7MFF2_9PROT</name>
<dbReference type="HAMAP" id="MF_01665">
    <property type="entry name" value="HemeA_synth_type2"/>
    <property type="match status" value="1"/>
</dbReference>
<evidence type="ECO:0000256" key="4">
    <source>
        <dbReference type="ARBA" id="ARBA00022723"/>
    </source>
</evidence>
<evidence type="ECO:0000313" key="14">
    <source>
        <dbReference type="Proteomes" id="UP001595607"/>
    </source>
</evidence>
<feature type="transmembrane region" description="Helical" evidence="12">
    <location>
        <begin position="287"/>
        <end position="310"/>
    </location>
</feature>
<proteinExistence type="inferred from homology"/>
<evidence type="ECO:0000256" key="12">
    <source>
        <dbReference type="HAMAP-Rule" id="MF_01665"/>
    </source>
</evidence>
<keyword evidence="4 12" id="KW-0479">Metal-binding</keyword>
<feature type="transmembrane region" description="Helical" evidence="12">
    <location>
        <begin position="194"/>
        <end position="219"/>
    </location>
</feature>
<comment type="pathway">
    <text evidence="10 12">Porphyrin-containing compound metabolism; heme A biosynthesis; heme A from heme O: step 1/1.</text>
</comment>
<feature type="transmembrane region" description="Helical" evidence="12">
    <location>
        <begin position="12"/>
        <end position="32"/>
    </location>
</feature>
<evidence type="ECO:0000256" key="7">
    <source>
        <dbReference type="ARBA" id="ARBA00023004"/>
    </source>
</evidence>
<dbReference type="InterPro" id="IPR003780">
    <property type="entry name" value="COX15/CtaA_fam"/>
</dbReference>
<dbReference type="InterPro" id="IPR023754">
    <property type="entry name" value="HemeA_Synthase_type2"/>
</dbReference>
<dbReference type="EC" id="1.17.99.9" evidence="12"/>
<dbReference type="Proteomes" id="UP001595607">
    <property type="component" value="Unassembled WGS sequence"/>
</dbReference>
<feature type="binding site" description="axial binding residue" evidence="12">
    <location>
        <position position="261"/>
    </location>
    <ligand>
        <name>heme</name>
        <dbReference type="ChEBI" id="CHEBI:30413"/>
    </ligand>
    <ligandPart>
        <name>Fe</name>
        <dbReference type="ChEBI" id="CHEBI:18248"/>
    </ligandPart>
</feature>
<comment type="subcellular location">
    <subcellularLocation>
        <location evidence="12">Cell membrane</location>
        <topology evidence="12">Multi-pass membrane protein</topology>
    </subcellularLocation>
    <subcellularLocation>
        <location evidence="2">Membrane</location>
        <topology evidence="2">Multi-pass membrane protein</topology>
    </subcellularLocation>
</comment>
<organism evidence="13 14">
    <name type="scientific">Parvularcula lutaonensis</name>
    <dbReference type="NCBI Taxonomy" id="491923"/>
    <lineage>
        <taxon>Bacteria</taxon>
        <taxon>Pseudomonadati</taxon>
        <taxon>Pseudomonadota</taxon>
        <taxon>Alphaproteobacteria</taxon>
        <taxon>Parvularculales</taxon>
        <taxon>Parvularculaceae</taxon>
        <taxon>Parvularcula</taxon>
    </lineage>
</organism>
<evidence type="ECO:0000256" key="9">
    <source>
        <dbReference type="ARBA" id="ARBA00023136"/>
    </source>
</evidence>
<feature type="transmembrane region" description="Helical" evidence="12">
    <location>
        <begin position="160"/>
        <end position="182"/>
    </location>
</feature>
<keyword evidence="14" id="KW-1185">Reference proteome</keyword>
<evidence type="ECO:0000256" key="2">
    <source>
        <dbReference type="ARBA" id="ARBA00004141"/>
    </source>
</evidence>
<evidence type="ECO:0000313" key="13">
    <source>
        <dbReference type="EMBL" id="MFC3303465.1"/>
    </source>
</evidence>
<comment type="subunit">
    <text evidence="12">Interacts with CtaB.</text>
</comment>
<evidence type="ECO:0000256" key="11">
    <source>
        <dbReference type="ARBA" id="ARBA00048044"/>
    </source>
</evidence>
<comment type="similarity">
    <text evidence="12">Belongs to the COX15/CtaA family. Type 2 subfamily.</text>
</comment>